<proteinExistence type="predicted"/>
<name>A0A238WTK2_9BACT</name>
<dbReference type="EMBL" id="FZNS01000003">
    <property type="protein sequence ID" value="SNR49896.1"/>
    <property type="molecule type" value="Genomic_DNA"/>
</dbReference>
<dbReference type="AlphaFoldDB" id="A0A238WTK2"/>
<dbReference type="Proteomes" id="UP000198310">
    <property type="component" value="Unassembled WGS sequence"/>
</dbReference>
<reference evidence="2" key="1">
    <citation type="submission" date="2017-06" db="EMBL/GenBank/DDBJ databases">
        <authorList>
            <person name="Varghese N."/>
            <person name="Submissions S."/>
        </authorList>
    </citation>
    <scope>NUCLEOTIDE SEQUENCE [LARGE SCALE GENOMIC DNA]</scope>
    <source>
        <strain evidence="2">DSM 28041</strain>
    </source>
</reference>
<organism evidence="1 2">
    <name type="scientific">Hymenobacter mucosus</name>
    <dbReference type="NCBI Taxonomy" id="1411120"/>
    <lineage>
        <taxon>Bacteria</taxon>
        <taxon>Pseudomonadati</taxon>
        <taxon>Bacteroidota</taxon>
        <taxon>Cytophagia</taxon>
        <taxon>Cytophagales</taxon>
        <taxon>Hymenobacteraceae</taxon>
        <taxon>Hymenobacter</taxon>
    </lineage>
</organism>
<dbReference type="RefSeq" id="WP_089332187.1">
    <property type="nucleotide sequence ID" value="NZ_FZNS01000003.1"/>
</dbReference>
<accession>A0A238WTK2</accession>
<keyword evidence="2" id="KW-1185">Reference proteome</keyword>
<gene>
    <name evidence="1" type="ORF">SAMN06269173_10381</name>
</gene>
<evidence type="ECO:0000313" key="1">
    <source>
        <dbReference type="EMBL" id="SNR49896.1"/>
    </source>
</evidence>
<protein>
    <recommendedName>
        <fullName evidence="3">SpoIIAA-like</fullName>
    </recommendedName>
</protein>
<evidence type="ECO:0008006" key="3">
    <source>
        <dbReference type="Google" id="ProtNLM"/>
    </source>
</evidence>
<sequence>MQLLPDFIRLSYRSDLQTLFLRWTRPATTNEHHEGYRQALQLAQQEQVSRWMIDLRSRGLAEVKDLRWVLHEFRTLFIEALPTATRRIAYFTAPYHADILRPRLLELDQNNPLAPAVEIRVFTEELPAQQWLQQG</sequence>
<evidence type="ECO:0000313" key="2">
    <source>
        <dbReference type="Proteomes" id="UP000198310"/>
    </source>
</evidence>